<feature type="chain" id="PRO_5041451910" description="Secreted protein" evidence="1">
    <location>
        <begin position="25"/>
        <end position="348"/>
    </location>
</feature>
<dbReference type="AlphaFoldDB" id="A0AA46PV53"/>
<reference evidence="2" key="1">
    <citation type="submission" date="2022-06" db="EMBL/GenBank/DDBJ databases">
        <title>Dynamics of rice microbiomes reveals core vertical transmitted seed endophytes.</title>
        <authorList>
            <person name="Liao K."/>
            <person name="Zhang X."/>
        </authorList>
    </citation>
    <scope>NUCLEOTIDE SEQUENCE</scope>
    <source>
        <strain evidence="2">JR3-14</strain>
    </source>
</reference>
<evidence type="ECO:0000313" key="2">
    <source>
        <dbReference type="EMBL" id="UYK87659.1"/>
    </source>
</evidence>
<sequence length="348" mass="35993">MQASTRLLFASCVIGLLHVPAAMAAPTATPAWTNEEAMMSPAEVQARTAWRETMAHQPTPAEGCFHANFPDTQWQTDVCKTLTRRVHPIPHKILFGATETTGNGYDYALRSSSLISKVVGSFPQVTGVTSEKGVGVASFGGGGILGPNEYSLQINSNYNATTSVCGGRSGCTVWQQFVYATDYETQGQAAVFMQYWLIGYGSSCPSGWMSGGGSDCYRNSNAVSAPDVPATQLANLKLTGSATANGNDTITFTNNGTAYSVSAKDSVVKLATVWKDAEFNVVGNAGGSSANFNSGSSITVKVAATNGSTAAPTCAANAGSTGETNNLNLGSCSTAGGSTPSITFTESN</sequence>
<gene>
    <name evidence="2" type="ORF">NG824_14320</name>
</gene>
<organism evidence="2 3">
    <name type="scientific">Xanthomonas sacchari</name>
    <dbReference type="NCBI Taxonomy" id="56458"/>
    <lineage>
        <taxon>Bacteria</taxon>
        <taxon>Pseudomonadati</taxon>
        <taxon>Pseudomonadota</taxon>
        <taxon>Gammaproteobacteria</taxon>
        <taxon>Lysobacterales</taxon>
        <taxon>Lysobacteraceae</taxon>
        <taxon>Xanthomonas</taxon>
    </lineage>
</organism>
<feature type="signal peptide" evidence="1">
    <location>
        <begin position="1"/>
        <end position="24"/>
    </location>
</feature>
<evidence type="ECO:0008006" key="4">
    <source>
        <dbReference type="Google" id="ProtNLM"/>
    </source>
</evidence>
<accession>A0AA46PV53</accession>
<protein>
    <recommendedName>
        <fullName evidence="4">Secreted protein</fullName>
    </recommendedName>
</protein>
<proteinExistence type="predicted"/>
<evidence type="ECO:0000313" key="3">
    <source>
        <dbReference type="Proteomes" id="UP001164392"/>
    </source>
</evidence>
<keyword evidence="1" id="KW-0732">Signal</keyword>
<evidence type="ECO:0000256" key="1">
    <source>
        <dbReference type="SAM" id="SignalP"/>
    </source>
</evidence>
<name>A0AA46PV53_9XANT</name>
<dbReference type="Proteomes" id="UP001164392">
    <property type="component" value="Chromosome"/>
</dbReference>
<dbReference type="EMBL" id="CP099534">
    <property type="protein sequence ID" value="UYK87659.1"/>
    <property type="molecule type" value="Genomic_DNA"/>
</dbReference>